<dbReference type="InParanoid" id="G4TZ60"/>
<protein>
    <recommendedName>
        <fullName evidence="3">F-box domain-containing protein</fullName>
    </recommendedName>
</protein>
<dbReference type="Proteomes" id="UP000007148">
    <property type="component" value="Unassembled WGS sequence"/>
</dbReference>
<dbReference type="InterPro" id="IPR032675">
    <property type="entry name" value="LRR_dom_sf"/>
</dbReference>
<accession>G4TZ60</accession>
<reference evidence="1 2" key="1">
    <citation type="journal article" date="2011" name="PLoS Pathog.">
        <title>Endophytic Life Strategies Decoded by Genome and Transcriptome Analyses of the Mutualistic Root Symbiont Piriformospora indica.</title>
        <authorList>
            <person name="Zuccaro A."/>
            <person name="Lahrmann U."/>
            <person name="Guldener U."/>
            <person name="Langen G."/>
            <person name="Pfiffi S."/>
            <person name="Biedenkopf D."/>
            <person name="Wong P."/>
            <person name="Samans B."/>
            <person name="Grimm C."/>
            <person name="Basiewicz M."/>
            <person name="Murat C."/>
            <person name="Martin F."/>
            <person name="Kogel K.H."/>
        </authorList>
    </citation>
    <scope>NUCLEOTIDE SEQUENCE [LARGE SCALE GENOMIC DNA]</scope>
    <source>
        <strain evidence="1 2">DSM 11827</strain>
    </source>
</reference>
<sequence>MPETAAIEDTIPTETDGVDYLGRLPDELWRLIFLATLPPRRGLAGDPITFFNGLTTLDNQVLGQTQKQRANMRLICKALQSIALELLFTDVQLNIVSNSPVLFLKAVELGGSLSRHAGLFTRCLTFKLYKLGKVNAWKEARYYQPLREIFKLCPNVGTVEVEASLKSQSEFTLDWLPSINSLIWQGGYAHMGGISRILARNAQIEDLLVETGTSDTTLFRWPNESQPTIHLPHLKHLQLTGDGVSDIGSLSVPNVRWLNLEFVDMELKPRIVNFISANCLHLTFLQIQSRRKLEGSNNMDAVLDFIYLCPNLETVYLSDSWKGLYSPGNNRMTSSRNYEPHPSLHTGIFTTHGSYHATGTLHSWGFHQPQQRYPHFKRVILRLTCSLPHNSEVYQKIKAETLGLIGKFCTMYGTEIVLE</sequence>
<dbReference type="OrthoDB" id="3134220at2759"/>
<evidence type="ECO:0000313" key="1">
    <source>
        <dbReference type="EMBL" id="CCA76603.1"/>
    </source>
</evidence>
<dbReference type="AlphaFoldDB" id="G4TZ60"/>
<evidence type="ECO:0000313" key="2">
    <source>
        <dbReference type="Proteomes" id="UP000007148"/>
    </source>
</evidence>
<name>G4TZ60_SERID</name>
<dbReference type="EMBL" id="CAFZ01000861">
    <property type="protein sequence ID" value="CCA76603.1"/>
    <property type="molecule type" value="Genomic_DNA"/>
</dbReference>
<dbReference type="SUPFAM" id="SSF52047">
    <property type="entry name" value="RNI-like"/>
    <property type="match status" value="1"/>
</dbReference>
<dbReference type="Gene3D" id="3.80.10.10">
    <property type="entry name" value="Ribonuclease Inhibitor"/>
    <property type="match status" value="1"/>
</dbReference>
<comment type="caution">
    <text evidence="1">The sequence shown here is derived from an EMBL/GenBank/DDBJ whole genome shotgun (WGS) entry which is preliminary data.</text>
</comment>
<proteinExistence type="predicted"/>
<dbReference type="HOGENOM" id="CLU_059428_0_0_1"/>
<evidence type="ECO:0008006" key="3">
    <source>
        <dbReference type="Google" id="ProtNLM"/>
    </source>
</evidence>
<gene>
    <name evidence="1" type="ORF">PIIN_10594</name>
</gene>
<keyword evidence="2" id="KW-1185">Reference proteome</keyword>
<organism evidence="1 2">
    <name type="scientific">Serendipita indica (strain DSM 11827)</name>
    <name type="common">Root endophyte fungus</name>
    <name type="synonym">Piriformospora indica</name>
    <dbReference type="NCBI Taxonomy" id="1109443"/>
    <lineage>
        <taxon>Eukaryota</taxon>
        <taxon>Fungi</taxon>
        <taxon>Dikarya</taxon>
        <taxon>Basidiomycota</taxon>
        <taxon>Agaricomycotina</taxon>
        <taxon>Agaricomycetes</taxon>
        <taxon>Sebacinales</taxon>
        <taxon>Serendipitaceae</taxon>
        <taxon>Serendipita</taxon>
    </lineage>
</organism>